<dbReference type="PANTHER" id="PTHR38478:SF1">
    <property type="entry name" value="ZINC DEPENDENT METALLOPROTEASE DOMAIN LIPOPROTEIN"/>
    <property type="match status" value="1"/>
</dbReference>
<proteinExistence type="predicted"/>
<name>A0ABS3CDP2_9BACT</name>
<reference evidence="5 6" key="1">
    <citation type="submission" date="2021-03" db="EMBL/GenBank/DDBJ databases">
        <title>novel species isolated from a fishpond in China.</title>
        <authorList>
            <person name="Lu H."/>
            <person name="Cai Z."/>
        </authorList>
    </citation>
    <scope>NUCLEOTIDE SEQUENCE [LARGE SCALE GENOMIC DNA]</scope>
    <source>
        <strain evidence="5 6">YJ13C</strain>
    </source>
</reference>
<dbReference type="PANTHER" id="PTHR38478">
    <property type="entry name" value="PEPTIDASE M1A AND M12B"/>
    <property type="match status" value="1"/>
</dbReference>
<keyword evidence="5" id="KW-0645">Protease</keyword>
<feature type="domain" description="DUF5118" evidence="4">
    <location>
        <begin position="48"/>
        <end position="95"/>
    </location>
</feature>
<keyword evidence="6" id="KW-1185">Reference proteome</keyword>
<keyword evidence="1" id="KW-0732">Signal</keyword>
<dbReference type="Pfam" id="PF17148">
    <property type="entry name" value="DUF5117"/>
    <property type="match status" value="1"/>
</dbReference>
<accession>A0ABS3CDP2</accession>
<evidence type="ECO:0000259" key="3">
    <source>
        <dbReference type="Pfam" id="PF17148"/>
    </source>
</evidence>
<comment type="caution">
    <text evidence="5">The sequence shown here is derived from an EMBL/GenBank/DDBJ whole genome shotgun (WGS) entry which is preliminary data.</text>
</comment>
<dbReference type="InterPro" id="IPR024079">
    <property type="entry name" value="MetalloPept_cat_dom_sf"/>
</dbReference>
<dbReference type="InterPro" id="IPR033413">
    <property type="entry name" value="DUF5117"/>
</dbReference>
<dbReference type="InterPro" id="IPR032534">
    <property type="entry name" value="EcxA_zinc-bd"/>
</dbReference>
<dbReference type="InterPro" id="IPR034032">
    <property type="entry name" value="Zn_MMP-like_bac"/>
</dbReference>
<keyword evidence="5" id="KW-0378">Hydrolase</keyword>
<organism evidence="5 6">
    <name type="scientific">Algoriphagus pacificus</name>
    <dbReference type="NCBI Taxonomy" id="2811234"/>
    <lineage>
        <taxon>Bacteria</taxon>
        <taxon>Pseudomonadati</taxon>
        <taxon>Bacteroidota</taxon>
        <taxon>Cytophagia</taxon>
        <taxon>Cytophagales</taxon>
        <taxon>Cyclobacteriaceae</taxon>
        <taxon>Algoriphagus</taxon>
    </lineage>
</organism>
<evidence type="ECO:0000256" key="1">
    <source>
        <dbReference type="SAM" id="SignalP"/>
    </source>
</evidence>
<dbReference type="Proteomes" id="UP000664480">
    <property type="component" value="Unassembled WGS sequence"/>
</dbReference>
<feature type="domain" description="EcxA zinc-binding" evidence="2">
    <location>
        <begin position="430"/>
        <end position="734"/>
    </location>
</feature>
<feature type="signal peptide" evidence="1">
    <location>
        <begin position="1"/>
        <end position="21"/>
    </location>
</feature>
<gene>
    <name evidence="5" type="ORF">J0A69_07230</name>
</gene>
<dbReference type="Pfam" id="PF17162">
    <property type="entry name" value="DUF5118"/>
    <property type="match status" value="1"/>
</dbReference>
<evidence type="ECO:0000313" key="5">
    <source>
        <dbReference type="EMBL" id="MBN7815212.1"/>
    </source>
</evidence>
<sequence>MKHISKILCLLLLGLTTVSYGQKKSKKNAAPPVQQTQAAKPEKKSPFKKYSDIVTSDAVTDEGLFKVHSVGEKFYYEIPFDLLNTDMLLVSRISKIAAGLGGGYMNAGSKTNEQVIRWSRVNNDIHLRSISFTNVANDSLPIQLSVSANNYDPILAAFSIEAFNQDSTAVLIEISDLFLSDNPALSGLSENMRREYKVRNLDRKRSFISRMASFPENIEVRHDMTYNATDPPSNSRTGTISMEMSQSMYLLPEVPMQPRLYDQRVGWFTIRQIDYGSEALKSDVKTYIRRWRLEPKDPEAYARGELVEPVKPIVYYLDPATPAKWRPYFRQGIEDWQQAFEAAGFKNAIIAKDAPTKEEDPDWSPEDARYSTVRYVASTTRNAVGPSVSDPRSGEIIESDIIWYHNHLRSYRNRYMLETGAANPSARTLDTPEEEIGEMMRRVISHEVGHALGLPHNMKASYSYPTDSLRSATFTQKWGLAATIMDYTRYNYVAQPGDEGVRWVRMLGPYDEYAINWGYRYIPNANSAEDEKAILNSWIREKAGDPVYLFGGGNSYDPSSQTESVGDDPVKASRYGLANLKIVAPNLAKWTAKPGENYADLAELYGELIGVWTRFAGHVVTNVGGVYEELKTTDQPGVIYTPISKASQMDAMKFLVEDVFTTPDWLLQKEILDNIEPSGAVEGIGSMQSRLLASLLRKDRLDRMIENEAMNGSEAYTLTAMLSDLRKGLWSEVSSSRNIDAFRRNLQRAHVERLAELMKQDERNRSDISAAVRAELKSIQSLAKTGSSRYAPCIIQYHLRDIDALIESMLSAE</sequence>
<dbReference type="SUPFAM" id="SSF55486">
    <property type="entry name" value="Metalloproteases ('zincins'), catalytic domain"/>
    <property type="match status" value="1"/>
</dbReference>
<evidence type="ECO:0000259" key="2">
    <source>
        <dbReference type="Pfam" id="PF16313"/>
    </source>
</evidence>
<evidence type="ECO:0000313" key="6">
    <source>
        <dbReference type="Proteomes" id="UP000664480"/>
    </source>
</evidence>
<dbReference type="InterPro" id="IPR033428">
    <property type="entry name" value="DUF5118"/>
</dbReference>
<dbReference type="GO" id="GO:0008237">
    <property type="term" value="F:metallopeptidase activity"/>
    <property type="evidence" value="ECO:0007669"/>
    <property type="project" value="UniProtKB-KW"/>
</dbReference>
<evidence type="ECO:0000259" key="4">
    <source>
        <dbReference type="Pfam" id="PF17162"/>
    </source>
</evidence>
<dbReference type="Gene3D" id="3.40.390.10">
    <property type="entry name" value="Collagenase (Catalytic Domain)"/>
    <property type="match status" value="1"/>
</dbReference>
<dbReference type="RefSeq" id="WP_206585900.1">
    <property type="nucleotide sequence ID" value="NZ_JAFKCU010000002.1"/>
</dbReference>
<dbReference type="EMBL" id="JAFKCU010000002">
    <property type="protein sequence ID" value="MBN7815212.1"/>
    <property type="molecule type" value="Genomic_DNA"/>
</dbReference>
<dbReference type="CDD" id="cd04276">
    <property type="entry name" value="ZnMc_MMP_like_2"/>
    <property type="match status" value="1"/>
</dbReference>
<protein>
    <submittedName>
        <fullName evidence="5">Zinc-dependent metalloprotease</fullName>
    </submittedName>
</protein>
<keyword evidence="5" id="KW-0482">Metalloprotease</keyword>
<dbReference type="Pfam" id="PF16313">
    <property type="entry name" value="DUF4953"/>
    <property type="match status" value="1"/>
</dbReference>
<feature type="chain" id="PRO_5047368219" evidence="1">
    <location>
        <begin position="22"/>
        <end position="813"/>
    </location>
</feature>
<feature type="domain" description="DUF5117" evidence="3">
    <location>
        <begin position="108"/>
        <end position="296"/>
    </location>
</feature>